<accession>A0A0A6P6Q1</accession>
<gene>
    <name evidence="1" type="ORF">PN36_03760</name>
</gene>
<keyword evidence="2" id="KW-1185">Reference proteome</keyword>
<name>A0A0A6P6Q1_9GAMM</name>
<evidence type="ECO:0000313" key="2">
    <source>
        <dbReference type="Proteomes" id="UP000030428"/>
    </source>
</evidence>
<dbReference type="Proteomes" id="UP000030428">
    <property type="component" value="Unassembled WGS sequence"/>
</dbReference>
<comment type="caution">
    <text evidence="1">The sequence shown here is derived from an EMBL/GenBank/DDBJ whole genome shotgun (WGS) entry which is preliminary data.</text>
</comment>
<proteinExistence type="predicted"/>
<reference evidence="1 2" key="1">
    <citation type="journal article" date="2016" name="Front. Microbiol.">
        <title>Single-Cell (Meta-)Genomics of a Dimorphic Candidatus Thiomargarita nelsonii Reveals Genomic Plasticity.</title>
        <authorList>
            <person name="Flood B.E."/>
            <person name="Fliss P."/>
            <person name="Jones D.S."/>
            <person name="Dick G.J."/>
            <person name="Jain S."/>
            <person name="Kaster A.K."/>
            <person name="Winkel M."/>
            <person name="Mussmann M."/>
            <person name="Bailey J."/>
        </authorList>
    </citation>
    <scope>NUCLEOTIDE SEQUENCE [LARGE SCALE GENOMIC DNA]</scope>
    <source>
        <strain evidence="1">Hydrate Ridge</strain>
    </source>
</reference>
<sequence length="67" mass="7899">MISTNPSKNENDRLEVMEAFKRQSRLSTVDFDIREHLYSVQKHKLKVMAITLFMVVVVLENQAYSRI</sequence>
<dbReference type="AlphaFoldDB" id="A0A0A6P6Q1"/>
<organism evidence="1 2">
    <name type="scientific">Candidatus Thiomargarita nelsonii</name>
    <dbReference type="NCBI Taxonomy" id="1003181"/>
    <lineage>
        <taxon>Bacteria</taxon>
        <taxon>Pseudomonadati</taxon>
        <taxon>Pseudomonadota</taxon>
        <taxon>Gammaproteobacteria</taxon>
        <taxon>Thiotrichales</taxon>
        <taxon>Thiotrichaceae</taxon>
        <taxon>Thiomargarita</taxon>
    </lineage>
</organism>
<protein>
    <submittedName>
        <fullName evidence="1">Uncharacterized protein</fullName>
    </submittedName>
</protein>
<dbReference type="EMBL" id="JSZA02000010">
    <property type="protein sequence ID" value="KHD06458.1"/>
    <property type="molecule type" value="Genomic_DNA"/>
</dbReference>
<evidence type="ECO:0000313" key="1">
    <source>
        <dbReference type="EMBL" id="KHD06458.1"/>
    </source>
</evidence>